<reference evidence="2" key="1">
    <citation type="submission" date="2005-09" db="EMBL/GenBank/DDBJ databases">
        <authorList>
            <person name="Mural R.J."/>
            <person name="Li P.W."/>
            <person name="Adams M.D."/>
            <person name="Amanatides P.G."/>
            <person name="Baden-Tillson H."/>
            <person name="Barnstead M."/>
            <person name="Chin S.H."/>
            <person name="Dew I."/>
            <person name="Evans C.A."/>
            <person name="Ferriera S."/>
            <person name="Flanigan M."/>
            <person name="Fosler C."/>
            <person name="Glodek A."/>
            <person name="Gu Z."/>
            <person name="Holt R.A."/>
            <person name="Jennings D."/>
            <person name="Kraft C.L."/>
            <person name="Lu F."/>
            <person name="Nguyen T."/>
            <person name="Nusskern D.R."/>
            <person name="Pfannkoch C.M."/>
            <person name="Sitter C."/>
            <person name="Sutton G.G."/>
            <person name="Venter J.C."/>
            <person name="Wang Z."/>
            <person name="Woodage T."/>
            <person name="Zheng X.H."/>
            <person name="Zhong F."/>
        </authorList>
    </citation>
    <scope>NUCLEOTIDE SEQUENCE [LARGE SCALE GENOMIC DNA]</scope>
    <source>
        <strain>BN</strain>
        <strain evidence="2">Sprague-Dawley</strain>
    </source>
</reference>
<evidence type="ECO:0000313" key="2">
    <source>
        <dbReference type="Proteomes" id="UP000234681"/>
    </source>
</evidence>
<organism evidence="1 2">
    <name type="scientific">Rattus norvegicus</name>
    <name type="common">Rat</name>
    <dbReference type="NCBI Taxonomy" id="10116"/>
    <lineage>
        <taxon>Eukaryota</taxon>
        <taxon>Metazoa</taxon>
        <taxon>Chordata</taxon>
        <taxon>Craniata</taxon>
        <taxon>Vertebrata</taxon>
        <taxon>Euteleostomi</taxon>
        <taxon>Mammalia</taxon>
        <taxon>Eutheria</taxon>
        <taxon>Euarchontoglires</taxon>
        <taxon>Glires</taxon>
        <taxon>Rodentia</taxon>
        <taxon>Myomorpha</taxon>
        <taxon>Muroidea</taxon>
        <taxon>Muridae</taxon>
        <taxon>Murinae</taxon>
        <taxon>Rattus</taxon>
    </lineage>
</organism>
<evidence type="ECO:0000313" key="1">
    <source>
        <dbReference type="EMBL" id="EDL98359.1"/>
    </source>
</evidence>
<dbReference type="EMBL" id="CH473977">
    <property type="protein sequence ID" value="EDL98359.1"/>
    <property type="molecule type" value="Genomic_DNA"/>
</dbReference>
<feature type="non-terminal residue" evidence="1">
    <location>
        <position position="27"/>
    </location>
</feature>
<sequence length="27" mass="3156">MLDEGEVKLDYILGLKMEGFLERQLQS</sequence>
<accession>A6J7K9</accession>
<dbReference type="Proteomes" id="UP000234681">
    <property type="component" value="Chromosome 17"/>
</dbReference>
<gene>
    <name evidence="1" type="ORF">rCG_44233</name>
</gene>
<proteinExistence type="predicted"/>
<protein>
    <submittedName>
        <fullName evidence="1">RCG44233</fullName>
    </submittedName>
</protein>
<dbReference type="AlphaFoldDB" id="A6J7K9"/>
<name>A6J7K9_RAT</name>